<evidence type="ECO:0000313" key="2">
    <source>
        <dbReference type="Proteomes" id="UP000225821"/>
    </source>
</evidence>
<sequence>MSLIDDGSEKISNLFGSAKAAVSDVYNDFKNSLEKKPTEDSIKPKTTRIKTLEDKLAKGKRRYKYLKFPLDVDTEATQNIMLININAISGSKFAGTQYRVVEGDEARVEQKGSNSLSRHFSGNTVRVDTAIALHMPPSIQSSYQSNWTVSELGVAGAVIDAWGGSGDMTSLQGWKNTWNTGKEVLPEVAKMTAVRVADALLPGKITDAYTWANQMVDNPYVEVLFKGVSNRTFTYTFKFIPRSFSEQQAIKEIIDTLKFHRAPEKKLNSANLYWSYPSTFDISFLKKNGQENEWLFKISTCALTDLNVQYGGDSFFGAFADGSPFSTTVTLSFTELETLDKERILQGY</sequence>
<dbReference type="OrthoDB" id="4017at10239"/>
<accession>A0A1S5R3Y5</accession>
<name>A0A1S5R3Y5_9CAUD</name>
<organism evidence="1 2">
    <name type="scientific">Pseudomonas phage pf16</name>
    <dbReference type="NCBI Taxonomy" id="1815630"/>
    <lineage>
        <taxon>Viruses</taxon>
        <taxon>Duplodnaviria</taxon>
        <taxon>Heunggongvirae</taxon>
        <taxon>Uroviricota</taxon>
        <taxon>Caudoviricetes</taxon>
        <taxon>Chakrabartyvirus</taxon>
        <taxon>Chakrabartyvirus pf16</taxon>
    </lineage>
</organism>
<dbReference type="EMBL" id="KU873925">
    <property type="protein sequence ID" value="AND75128.1"/>
    <property type="molecule type" value="Genomic_DNA"/>
</dbReference>
<evidence type="ECO:0000313" key="1">
    <source>
        <dbReference type="EMBL" id="AND75128.1"/>
    </source>
</evidence>
<gene>
    <name evidence="1" type="ORF">pf16_205</name>
</gene>
<reference evidence="1 2" key="1">
    <citation type="submission" date="2016-03" db="EMBL/GenBank/DDBJ databases">
        <title>Characterisation of pf16 and phiPMW: Two novel phages infecting Pseudomonas putida PpG1.</title>
        <authorList>
            <person name="Magill D.J."/>
            <person name="Krylov V.N."/>
            <person name="Shaburova O.V."/>
            <person name="Allen C.C.R."/>
            <person name="McGrath J.W."/>
            <person name="Quinn J.P."/>
            <person name="Kulakov L.A."/>
        </authorList>
    </citation>
    <scope>NUCLEOTIDE SEQUENCE [LARGE SCALE GENOMIC DNA]</scope>
</reference>
<protein>
    <recommendedName>
        <fullName evidence="3">Baseplate tail tube cap</fullName>
    </recommendedName>
</protein>
<evidence type="ECO:0008006" key="3">
    <source>
        <dbReference type="Google" id="ProtNLM"/>
    </source>
</evidence>
<keyword evidence="2" id="KW-1185">Reference proteome</keyword>
<proteinExistence type="predicted"/>
<dbReference type="Proteomes" id="UP000225821">
    <property type="component" value="Segment"/>
</dbReference>